<proteinExistence type="predicted"/>
<sequence length="323" mass="37246">MSEDHKRNLRTMVRGVYDIQQLRIQIGNRIAMNYRAKLGQEPSTSEKELEKEAKRTLDLLRERYKLITDGMVSFPTPKKFKGDEVISTYAELCLVSRYIELRQAEEQMFRQLETVLLDFPIWTQFLEDVKGVGAAMAGVIISEFDIHKAKYPSSFWKYAGLDVGPDGVGRSRRKEHQVKRTYVDKKGKESERDSITFNPFLKTKMVGVLAGSFLKSGVAPKDKETKEVIGEVTGYRRIYETYKRRLETDPNRVKVTVEEYKKLSKISKTEAALVWTPGRINNASKRYMIKMFLMDLHMAWRELEGLPVSTPYSEGKLGIVHEG</sequence>
<dbReference type="AlphaFoldDB" id="A0A0F9URK4"/>
<organism evidence="2">
    <name type="scientific">marine sediment metagenome</name>
    <dbReference type="NCBI Taxonomy" id="412755"/>
    <lineage>
        <taxon>unclassified sequences</taxon>
        <taxon>metagenomes</taxon>
        <taxon>ecological metagenomes</taxon>
    </lineage>
</organism>
<accession>A0A0F9URK4</accession>
<dbReference type="Pfam" id="PF02371">
    <property type="entry name" value="Transposase_20"/>
    <property type="match status" value="1"/>
</dbReference>
<evidence type="ECO:0000259" key="1">
    <source>
        <dbReference type="Pfam" id="PF02371"/>
    </source>
</evidence>
<dbReference type="InterPro" id="IPR003346">
    <property type="entry name" value="Transposase_20"/>
</dbReference>
<comment type="caution">
    <text evidence="2">The sequence shown here is derived from an EMBL/GenBank/DDBJ whole genome shotgun (WGS) entry which is preliminary data.</text>
</comment>
<evidence type="ECO:0000313" key="2">
    <source>
        <dbReference type="EMBL" id="KKN90152.1"/>
    </source>
</evidence>
<feature type="domain" description="Transposase IS116/IS110/IS902 C-terminal" evidence="1">
    <location>
        <begin position="124"/>
        <end position="180"/>
    </location>
</feature>
<name>A0A0F9URK4_9ZZZZ</name>
<reference evidence="2" key="1">
    <citation type="journal article" date="2015" name="Nature">
        <title>Complex archaea that bridge the gap between prokaryotes and eukaryotes.</title>
        <authorList>
            <person name="Spang A."/>
            <person name="Saw J.H."/>
            <person name="Jorgensen S.L."/>
            <person name="Zaremba-Niedzwiedzka K."/>
            <person name="Martijn J."/>
            <person name="Lind A.E."/>
            <person name="van Eijk R."/>
            <person name="Schleper C."/>
            <person name="Guy L."/>
            <person name="Ettema T.J."/>
        </authorList>
    </citation>
    <scope>NUCLEOTIDE SEQUENCE</scope>
</reference>
<gene>
    <name evidence="2" type="ORF">LCGC14_0232680</name>
</gene>
<protein>
    <recommendedName>
        <fullName evidence="1">Transposase IS116/IS110/IS902 C-terminal domain-containing protein</fullName>
    </recommendedName>
</protein>
<dbReference type="EMBL" id="LAZR01000113">
    <property type="protein sequence ID" value="KKN90152.1"/>
    <property type="molecule type" value="Genomic_DNA"/>
</dbReference>